<dbReference type="KEGG" id="bph:Bphy_4811"/>
<reference evidence="2" key="1">
    <citation type="journal article" date="2014" name="Stand. Genomic Sci.">
        <title>Complete genome sequence of Burkholderia phymatum STM815(T), a broad host range and efficient nitrogen-fixing symbiont of Mimosa species.</title>
        <authorList>
            <person name="Moulin L."/>
            <person name="Klonowska A."/>
            <person name="Caroline B."/>
            <person name="Booth K."/>
            <person name="Vriezen J.A."/>
            <person name="Melkonian R."/>
            <person name="James E.K."/>
            <person name="Young J.P."/>
            <person name="Bena G."/>
            <person name="Hauser L."/>
            <person name="Land M."/>
            <person name="Kyrpides N."/>
            <person name="Bruce D."/>
            <person name="Chain P."/>
            <person name="Copeland A."/>
            <person name="Pitluck S."/>
            <person name="Woyke T."/>
            <person name="Lizotte-Waniewski M."/>
            <person name="Bristow J."/>
            <person name="Riley M."/>
        </authorList>
    </citation>
    <scope>NUCLEOTIDE SEQUENCE [LARGE SCALE GENOMIC DNA]</scope>
    <source>
        <strain evidence="2">DSM 17167 / CIP 108236 / LMG 21445 / STM815</strain>
    </source>
</reference>
<dbReference type="AlphaFoldDB" id="B2JS00"/>
<sequence length="144" mass="16040">MNSSEIEILHHEPQFITRVTYPLAVRNRGEPAGRLQRMSVHSLSTTMLDLATARILSMMEVFGFMGVRLDLGLRIMSVIVCETREPDAARGWSPSTNDADWRYLSGRLGVAAEYSGLSQDLSLRAIVAAHLSDPVDIPVWFLPD</sequence>
<proteinExistence type="predicted"/>
<dbReference type="HOGENOM" id="CLU_1792853_0_0_4"/>
<dbReference type="RefSeq" id="WP_012404088.1">
    <property type="nucleotide sequence ID" value="NC_010623.1"/>
</dbReference>
<name>B2JS00_PARP8</name>
<organism evidence="1 2">
    <name type="scientific">Paraburkholderia phymatum (strain DSM 17167 / CIP 108236 / LMG 21445 / STM815)</name>
    <name type="common">Burkholderia phymatum</name>
    <dbReference type="NCBI Taxonomy" id="391038"/>
    <lineage>
        <taxon>Bacteria</taxon>
        <taxon>Pseudomonadati</taxon>
        <taxon>Pseudomonadota</taxon>
        <taxon>Betaproteobacteria</taxon>
        <taxon>Burkholderiales</taxon>
        <taxon>Burkholderiaceae</taxon>
        <taxon>Paraburkholderia</taxon>
    </lineage>
</organism>
<evidence type="ECO:0000313" key="2">
    <source>
        <dbReference type="Proteomes" id="UP000001192"/>
    </source>
</evidence>
<gene>
    <name evidence="1" type="ordered locus">Bphy_4811</name>
</gene>
<accession>B2JS00</accession>
<dbReference type="EMBL" id="CP001044">
    <property type="protein sequence ID" value="ACC73919.1"/>
    <property type="molecule type" value="Genomic_DNA"/>
</dbReference>
<evidence type="ECO:0000313" key="1">
    <source>
        <dbReference type="EMBL" id="ACC73919.1"/>
    </source>
</evidence>
<keyword evidence="2" id="KW-1185">Reference proteome</keyword>
<protein>
    <submittedName>
        <fullName evidence="1">Uncharacterized protein</fullName>
    </submittedName>
</protein>
<dbReference type="Proteomes" id="UP000001192">
    <property type="component" value="Chromosome 2"/>
</dbReference>